<proteinExistence type="predicted"/>
<dbReference type="AlphaFoldDB" id="A0AAP0PCH9"/>
<dbReference type="Proteomes" id="UP001420932">
    <property type="component" value="Unassembled WGS sequence"/>
</dbReference>
<sequence length="205" mass="21843">MAIGVDLEAEQGDEISLEYSGTSSLKRDLVRYLLTMWIVSTMHILTSFKNSKDCDYEGGDGEATNSGGGVDHLAYGEGDIEVFSVPDWAWAMTPRPLMMGRTTLYWMAESFSNPPSPSPPPKNCSTNALPIPLLPSLGPGVARVGVVTGAEREVENGGGASSAMVAARDARRSRGSSDNTDAEDMTVLVAVVYPRSSELDPLILA</sequence>
<feature type="region of interest" description="Disordered" evidence="1">
    <location>
        <begin position="153"/>
        <end position="180"/>
    </location>
</feature>
<protein>
    <submittedName>
        <fullName evidence="2">Uncharacterized protein</fullName>
    </submittedName>
</protein>
<gene>
    <name evidence="2" type="ORF">Syun_015091</name>
</gene>
<evidence type="ECO:0000313" key="3">
    <source>
        <dbReference type="Proteomes" id="UP001420932"/>
    </source>
</evidence>
<evidence type="ECO:0000256" key="1">
    <source>
        <dbReference type="SAM" id="MobiDB-lite"/>
    </source>
</evidence>
<keyword evidence="3" id="KW-1185">Reference proteome</keyword>
<organism evidence="2 3">
    <name type="scientific">Stephania yunnanensis</name>
    <dbReference type="NCBI Taxonomy" id="152371"/>
    <lineage>
        <taxon>Eukaryota</taxon>
        <taxon>Viridiplantae</taxon>
        <taxon>Streptophyta</taxon>
        <taxon>Embryophyta</taxon>
        <taxon>Tracheophyta</taxon>
        <taxon>Spermatophyta</taxon>
        <taxon>Magnoliopsida</taxon>
        <taxon>Ranunculales</taxon>
        <taxon>Menispermaceae</taxon>
        <taxon>Menispermoideae</taxon>
        <taxon>Cissampelideae</taxon>
        <taxon>Stephania</taxon>
    </lineage>
</organism>
<name>A0AAP0PCH9_9MAGN</name>
<reference evidence="2 3" key="1">
    <citation type="submission" date="2024-01" db="EMBL/GenBank/DDBJ databases">
        <title>Genome assemblies of Stephania.</title>
        <authorList>
            <person name="Yang L."/>
        </authorList>
    </citation>
    <scope>NUCLEOTIDE SEQUENCE [LARGE SCALE GENOMIC DNA]</scope>
    <source>
        <strain evidence="2">YNDBR</strain>
        <tissue evidence="2">Leaf</tissue>
    </source>
</reference>
<accession>A0AAP0PCH9</accession>
<evidence type="ECO:0000313" key="2">
    <source>
        <dbReference type="EMBL" id="KAK9135761.1"/>
    </source>
</evidence>
<dbReference type="EMBL" id="JBBNAF010000006">
    <property type="protein sequence ID" value="KAK9135761.1"/>
    <property type="molecule type" value="Genomic_DNA"/>
</dbReference>
<comment type="caution">
    <text evidence="2">The sequence shown here is derived from an EMBL/GenBank/DDBJ whole genome shotgun (WGS) entry which is preliminary data.</text>
</comment>